<dbReference type="Proteomes" id="UP000014062">
    <property type="component" value="Chromosome"/>
</dbReference>
<feature type="region of interest" description="Disordered" evidence="1">
    <location>
        <begin position="1"/>
        <end position="41"/>
    </location>
</feature>
<evidence type="ECO:0000313" key="2">
    <source>
        <dbReference type="EMBL" id="EOY50988.1"/>
    </source>
</evidence>
<dbReference type="AlphaFoldDB" id="A0A7U9HEN0"/>
<organism evidence="2 3">
    <name type="scientific">Streptomyces lividans 1326</name>
    <dbReference type="NCBI Taxonomy" id="1200984"/>
    <lineage>
        <taxon>Bacteria</taxon>
        <taxon>Bacillati</taxon>
        <taxon>Actinomycetota</taxon>
        <taxon>Actinomycetes</taxon>
        <taxon>Kitasatosporales</taxon>
        <taxon>Streptomycetaceae</taxon>
        <taxon>Streptomyces</taxon>
    </lineage>
</organism>
<sequence length="68" mass="7427">MGPQHGAGDTRVLLHRAGTEGTRPHSDDKGEEGARTTSRYPRESWWNQSVNAMSFPGSSRSCCGVRIP</sequence>
<reference evidence="3" key="1">
    <citation type="journal article" date="2013" name="Genome Biol. Evol.">
        <title>The genome sequence of Streptomyces lividans 66 reveals a novel tRNA-dependent peptide biosynthetic system within a metal-related genomic island.</title>
        <authorList>
            <person name="Cruz-Morales P."/>
            <person name="Vijgenboom E."/>
            <person name="Iruegas-Bocardo F."/>
            <person name="Girard G."/>
            <person name="Yanez-Guerra L.A."/>
            <person name="Ramos-Aboites H.E."/>
            <person name="Pernodet J.L."/>
            <person name="Anne J."/>
            <person name="van Wezel G.P."/>
            <person name="Barona-Gomez F."/>
        </authorList>
    </citation>
    <scope>NUCLEOTIDE SEQUENCE [LARGE SCALE GENOMIC DNA]</scope>
    <source>
        <strain evidence="3">1326</strain>
    </source>
</reference>
<accession>A0A7U9HEN0</accession>
<protein>
    <submittedName>
        <fullName evidence="2">Uncharacterized protein</fullName>
    </submittedName>
</protein>
<proteinExistence type="predicted"/>
<feature type="compositionally biased region" description="Basic and acidic residues" evidence="1">
    <location>
        <begin position="22"/>
        <end position="34"/>
    </location>
</feature>
<evidence type="ECO:0000256" key="1">
    <source>
        <dbReference type="SAM" id="MobiDB-lite"/>
    </source>
</evidence>
<gene>
    <name evidence="2" type="ORF">SLI_6281</name>
</gene>
<name>A0A7U9HEN0_STRLI</name>
<evidence type="ECO:0000313" key="3">
    <source>
        <dbReference type="Proteomes" id="UP000014062"/>
    </source>
</evidence>
<dbReference type="EMBL" id="CM001889">
    <property type="protein sequence ID" value="EOY50988.1"/>
    <property type="molecule type" value="Genomic_DNA"/>
</dbReference>